<proteinExistence type="inferred from homology"/>
<comment type="caution">
    <text evidence="5">The sequence shown here is derived from an EMBL/GenBank/DDBJ whole genome shotgun (WGS) entry which is preliminary data.</text>
</comment>
<feature type="chain" id="PRO_5047307699" evidence="4">
    <location>
        <begin position="30"/>
        <end position="456"/>
    </location>
</feature>
<dbReference type="Pfam" id="PF13416">
    <property type="entry name" value="SBP_bac_8"/>
    <property type="match status" value="1"/>
</dbReference>
<dbReference type="EMBL" id="JAAKZI010000052">
    <property type="protein sequence ID" value="NGN85456.1"/>
    <property type="molecule type" value="Genomic_DNA"/>
</dbReference>
<dbReference type="Gene3D" id="3.40.190.10">
    <property type="entry name" value="Periplasmic binding protein-like II"/>
    <property type="match status" value="1"/>
</dbReference>
<keyword evidence="3 4" id="KW-0732">Signal</keyword>
<keyword evidence="2" id="KW-0813">Transport</keyword>
<accession>A0ABX0DFX3</accession>
<evidence type="ECO:0000313" key="5">
    <source>
        <dbReference type="EMBL" id="NGN85456.1"/>
    </source>
</evidence>
<feature type="signal peptide" evidence="4">
    <location>
        <begin position="1"/>
        <end position="29"/>
    </location>
</feature>
<dbReference type="PROSITE" id="PS51257">
    <property type="entry name" value="PROKAR_LIPOPROTEIN"/>
    <property type="match status" value="1"/>
</dbReference>
<comment type="similarity">
    <text evidence="1">Belongs to the bacterial solute-binding protein 1 family.</text>
</comment>
<dbReference type="RefSeq" id="WP_165183665.1">
    <property type="nucleotide sequence ID" value="NZ_JAAKZI010000052.1"/>
</dbReference>
<protein>
    <submittedName>
        <fullName evidence="5">Extracellular solute-binding protein</fullName>
    </submittedName>
</protein>
<organism evidence="5 6">
    <name type="scientific">Arthrobacter silviterrae</name>
    <dbReference type="NCBI Taxonomy" id="2026658"/>
    <lineage>
        <taxon>Bacteria</taxon>
        <taxon>Bacillati</taxon>
        <taxon>Actinomycetota</taxon>
        <taxon>Actinomycetes</taxon>
        <taxon>Micrococcales</taxon>
        <taxon>Micrococcaceae</taxon>
        <taxon>Arthrobacter</taxon>
    </lineage>
</organism>
<dbReference type="PANTHER" id="PTHR43649:SF34">
    <property type="entry name" value="ABC TRANSPORTER PERIPLASMIC-BINDING PROTEIN YCJN-RELATED"/>
    <property type="match status" value="1"/>
</dbReference>
<evidence type="ECO:0000313" key="6">
    <source>
        <dbReference type="Proteomes" id="UP000479226"/>
    </source>
</evidence>
<evidence type="ECO:0000256" key="1">
    <source>
        <dbReference type="ARBA" id="ARBA00008520"/>
    </source>
</evidence>
<keyword evidence="6" id="KW-1185">Reference proteome</keyword>
<dbReference type="Proteomes" id="UP000479226">
    <property type="component" value="Unassembled WGS sequence"/>
</dbReference>
<evidence type="ECO:0000256" key="3">
    <source>
        <dbReference type="ARBA" id="ARBA00022729"/>
    </source>
</evidence>
<dbReference type="SUPFAM" id="SSF53850">
    <property type="entry name" value="Periplasmic binding protein-like II"/>
    <property type="match status" value="1"/>
</dbReference>
<dbReference type="InterPro" id="IPR050490">
    <property type="entry name" value="Bact_solute-bd_prot1"/>
</dbReference>
<name>A0ABX0DFX3_9MICC</name>
<evidence type="ECO:0000256" key="2">
    <source>
        <dbReference type="ARBA" id="ARBA00022448"/>
    </source>
</evidence>
<gene>
    <name evidence="5" type="ORF">G6N77_18615</name>
</gene>
<sequence length="456" mass="48213">MRHLRKMQAVGSLAAIALLAAGCSTPANNKDAVAAEGLGTPSAEVAQAAKDFKGPFTYWIGLTFPESSNDLEAARIKAWGDNLGIQTQVVKVNQNEVVQQTSGAIEAKSLPSAMTVPYDLMSTMGTGGQLSPVPDSYAAIGEAHGGWLKSIDSATKAKSFGGKVYGVPFGFFGSVLFSRADLLKQKGFDAPPKTWDELLAQSKATQTPPKTYGMGFALSNVLDGNLTTSIMQSFGGRVADDAGKKCTINSPETATFLKWIKGAFDAGQFPPSVVTWDGAGDNNSYTSGESLFIVNTGSVYQSMKKDDPELAKASAYSALPAGPVAQVAPVDPRYRVVPSSTSDAGKILAQDLFKTLADDTYMAGFMENATYGPVLNSQLKYPVFTDSPVHAGLLKQAEKGTAPAFPDTANAAYSDYQNAFSTPRMVQRVVVDKVAIDKAMAEAQASCQKIYDQHAS</sequence>
<dbReference type="InterPro" id="IPR006059">
    <property type="entry name" value="SBP"/>
</dbReference>
<evidence type="ECO:0000256" key="4">
    <source>
        <dbReference type="SAM" id="SignalP"/>
    </source>
</evidence>
<reference evidence="5 6" key="1">
    <citation type="submission" date="2020-02" db="EMBL/GenBank/DDBJ databases">
        <title>Genome sequence of the type strain DSM 27180 of Arthrobacter silviterrae.</title>
        <authorList>
            <person name="Gao J."/>
            <person name="Sun J."/>
        </authorList>
    </citation>
    <scope>NUCLEOTIDE SEQUENCE [LARGE SCALE GENOMIC DNA]</scope>
    <source>
        <strain evidence="5 6">DSM 27180</strain>
    </source>
</reference>
<dbReference type="PANTHER" id="PTHR43649">
    <property type="entry name" value="ARABINOSE-BINDING PROTEIN-RELATED"/>
    <property type="match status" value="1"/>
</dbReference>